<dbReference type="SUPFAM" id="SSF51735">
    <property type="entry name" value="NAD(P)-binding Rossmann-fold domains"/>
    <property type="match status" value="1"/>
</dbReference>
<accession>A0A1H5DRJ0</accession>
<protein>
    <submittedName>
        <fullName evidence="2">Nucleoside-diphosphate-sugar epimerase</fullName>
    </submittedName>
</protein>
<feature type="domain" description="NAD-dependent epimerase/dehydratase" evidence="1">
    <location>
        <begin position="6"/>
        <end position="211"/>
    </location>
</feature>
<dbReference type="Gene3D" id="3.40.50.720">
    <property type="entry name" value="NAD(P)-binding Rossmann-like Domain"/>
    <property type="match status" value="1"/>
</dbReference>
<dbReference type="InterPro" id="IPR051783">
    <property type="entry name" value="NAD(P)-dependent_oxidoreduct"/>
</dbReference>
<dbReference type="EMBL" id="FNTV01000001">
    <property type="protein sequence ID" value="SED81404.1"/>
    <property type="molecule type" value="Genomic_DNA"/>
</dbReference>
<dbReference type="Proteomes" id="UP000182725">
    <property type="component" value="Unassembled WGS sequence"/>
</dbReference>
<dbReference type="InterPro" id="IPR001509">
    <property type="entry name" value="Epimerase_deHydtase"/>
</dbReference>
<evidence type="ECO:0000313" key="2">
    <source>
        <dbReference type="EMBL" id="SED81404.1"/>
    </source>
</evidence>
<dbReference type="RefSeq" id="WP_074709486.1">
    <property type="nucleotide sequence ID" value="NZ_FNTV01000001.1"/>
</dbReference>
<dbReference type="AlphaFoldDB" id="A0A1H5DRJ0"/>
<dbReference type="PANTHER" id="PTHR48079:SF6">
    <property type="entry name" value="NAD(P)-BINDING DOMAIN-CONTAINING PROTEIN-RELATED"/>
    <property type="match status" value="1"/>
</dbReference>
<organism evidence="2 3">
    <name type="scientific">Arthrobacter alpinus</name>
    <dbReference type="NCBI Taxonomy" id="656366"/>
    <lineage>
        <taxon>Bacteria</taxon>
        <taxon>Bacillati</taxon>
        <taxon>Actinomycetota</taxon>
        <taxon>Actinomycetes</taxon>
        <taxon>Micrococcales</taxon>
        <taxon>Micrococcaceae</taxon>
        <taxon>Arthrobacter</taxon>
    </lineage>
</organism>
<reference evidence="2 3" key="1">
    <citation type="submission" date="2016-10" db="EMBL/GenBank/DDBJ databases">
        <authorList>
            <person name="de Groot N.N."/>
        </authorList>
    </citation>
    <scope>NUCLEOTIDE SEQUENCE [LARGE SCALE GENOMIC DNA]</scope>
    <source>
        <strain evidence="2 3">DSM 22274</strain>
    </source>
</reference>
<dbReference type="InterPro" id="IPR036291">
    <property type="entry name" value="NAD(P)-bd_dom_sf"/>
</dbReference>
<dbReference type="PANTHER" id="PTHR48079">
    <property type="entry name" value="PROTEIN YEEZ"/>
    <property type="match status" value="1"/>
</dbReference>
<gene>
    <name evidence="2" type="ORF">SAMN04489740_0045</name>
</gene>
<dbReference type="Pfam" id="PF01370">
    <property type="entry name" value="Epimerase"/>
    <property type="match status" value="1"/>
</dbReference>
<proteinExistence type="predicted"/>
<dbReference type="GO" id="GO:0004029">
    <property type="term" value="F:aldehyde dehydrogenase (NAD+) activity"/>
    <property type="evidence" value="ECO:0007669"/>
    <property type="project" value="TreeGrafter"/>
</dbReference>
<sequence length="309" mass="32770">MDAIKIVTGAGPVGWNVASQLANEGHQVRLLTRSGSGPAHPLIERLRADVGDPAQLHTAMEGADAVFHCIHGSKYAAEAWRRELPRAEAAVMKAAGEAGAVVVFPESLYAYSTPENVMTERSPRLASTGKRGVRTALLAARAASPTKTVSVVASDFFGPQVRMAHAGDRMVPLILGGKRVQVMGSTESPHSFTYVPDLASAMIKAATVPEAWNSIVHAPTLSALSQRELADAFATAAGVPAPRVSSVPGWIVRAAGIFSSEMREMTEMLYQFQGPFVMDSTASEKLLGLSPTPLESAARATIAWWRTQG</sequence>
<evidence type="ECO:0000313" key="3">
    <source>
        <dbReference type="Proteomes" id="UP000182725"/>
    </source>
</evidence>
<name>A0A1H5DRJ0_9MICC</name>
<evidence type="ECO:0000259" key="1">
    <source>
        <dbReference type="Pfam" id="PF01370"/>
    </source>
</evidence>
<dbReference type="GO" id="GO:0005737">
    <property type="term" value="C:cytoplasm"/>
    <property type="evidence" value="ECO:0007669"/>
    <property type="project" value="TreeGrafter"/>
</dbReference>